<dbReference type="Pfam" id="PF00067">
    <property type="entry name" value="p450"/>
    <property type="match status" value="2"/>
</dbReference>
<dbReference type="InterPro" id="IPR050705">
    <property type="entry name" value="Cytochrome_P450_3A"/>
</dbReference>
<proteinExistence type="inferred from homology"/>
<organism evidence="10 11">
    <name type="scientific">Pomacea canaliculata</name>
    <name type="common">Golden apple snail</name>
    <dbReference type="NCBI Taxonomy" id="400727"/>
    <lineage>
        <taxon>Eukaryota</taxon>
        <taxon>Metazoa</taxon>
        <taxon>Spiralia</taxon>
        <taxon>Lophotrochozoa</taxon>
        <taxon>Mollusca</taxon>
        <taxon>Gastropoda</taxon>
        <taxon>Caenogastropoda</taxon>
        <taxon>Architaenioglossa</taxon>
        <taxon>Ampullarioidea</taxon>
        <taxon>Ampullariidae</taxon>
        <taxon>Pomacea</taxon>
    </lineage>
</organism>
<dbReference type="Gene3D" id="1.10.630.10">
    <property type="entry name" value="Cytochrome P450"/>
    <property type="match status" value="2"/>
</dbReference>
<protein>
    <recommendedName>
        <fullName evidence="12">Cytochrome P450</fullName>
    </recommendedName>
</protein>
<dbReference type="SUPFAM" id="SSF48264">
    <property type="entry name" value="Cytochrome P450"/>
    <property type="match status" value="1"/>
</dbReference>
<dbReference type="STRING" id="400727.A0A2T7PN26"/>
<evidence type="ECO:0000313" key="10">
    <source>
        <dbReference type="EMBL" id="PVD34820.1"/>
    </source>
</evidence>
<dbReference type="GO" id="GO:0005506">
    <property type="term" value="F:iron ion binding"/>
    <property type="evidence" value="ECO:0007669"/>
    <property type="project" value="InterPro"/>
</dbReference>
<dbReference type="PROSITE" id="PS00086">
    <property type="entry name" value="CYTOCHROME_P450"/>
    <property type="match status" value="1"/>
</dbReference>
<dbReference type="GO" id="GO:0008395">
    <property type="term" value="F:steroid hydroxylase activity"/>
    <property type="evidence" value="ECO:0007669"/>
    <property type="project" value="TreeGrafter"/>
</dbReference>
<dbReference type="InterPro" id="IPR001128">
    <property type="entry name" value="Cyt_P450"/>
</dbReference>
<dbReference type="AlphaFoldDB" id="A0A2T7PN26"/>
<dbReference type="InterPro" id="IPR036396">
    <property type="entry name" value="Cyt_P450_sf"/>
</dbReference>
<keyword evidence="6 9" id="KW-0408">Iron</keyword>
<evidence type="ECO:0000256" key="7">
    <source>
        <dbReference type="ARBA" id="ARBA00023033"/>
    </source>
</evidence>
<dbReference type="FunFam" id="1.10.630.10:FF:000182">
    <property type="entry name" value="Cytochrome P450 3A4"/>
    <property type="match status" value="1"/>
</dbReference>
<comment type="cofactor">
    <cofactor evidence="1">
        <name>heme</name>
        <dbReference type="ChEBI" id="CHEBI:30413"/>
    </cofactor>
</comment>
<dbReference type="OrthoDB" id="2789670at2759"/>
<dbReference type="PRINTS" id="PR00385">
    <property type="entry name" value="P450"/>
</dbReference>
<evidence type="ECO:0000256" key="2">
    <source>
        <dbReference type="ARBA" id="ARBA00010617"/>
    </source>
</evidence>
<comment type="function">
    <text evidence="8">Cytochromes P450 are a group of heme-thiolate monooxygenases. They oxidize a variety of structurally unrelated compounds, including steroids, fatty acids, and xenobiotics.</text>
</comment>
<keyword evidence="5 9" id="KW-0560">Oxidoreductase</keyword>
<keyword evidence="11" id="KW-1185">Reference proteome</keyword>
<evidence type="ECO:0000256" key="6">
    <source>
        <dbReference type="ARBA" id="ARBA00023004"/>
    </source>
</evidence>
<evidence type="ECO:0000256" key="5">
    <source>
        <dbReference type="ARBA" id="ARBA00023002"/>
    </source>
</evidence>
<reference evidence="10 11" key="1">
    <citation type="submission" date="2018-04" db="EMBL/GenBank/DDBJ databases">
        <title>The genome of golden apple snail Pomacea canaliculata provides insight into stress tolerance and invasive adaptation.</title>
        <authorList>
            <person name="Liu C."/>
            <person name="Liu B."/>
            <person name="Ren Y."/>
            <person name="Zhang Y."/>
            <person name="Wang H."/>
            <person name="Li S."/>
            <person name="Jiang F."/>
            <person name="Yin L."/>
            <person name="Zhang G."/>
            <person name="Qian W."/>
            <person name="Fan W."/>
        </authorList>
    </citation>
    <scope>NUCLEOTIDE SEQUENCE [LARGE SCALE GENOMIC DNA]</scope>
    <source>
        <strain evidence="10">SZHN2017</strain>
        <tissue evidence="10">Muscle</tissue>
    </source>
</reference>
<dbReference type="Proteomes" id="UP000245119">
    <property type="component" value="Linkage Group LG3"/>
</dbReference>
<dbReference type="GO" id="GO:0016705">
    <property type="term" value="F:oxidoreductase activity, acting on paired donors, with incorporation or reduction of molecular oxygen"/>
    <property type="evidence" value="ECO:0007669"/>
    <property type="project" value="InterPro"/>
</dbReference>
<comment type="similarity">
    <text evidence="2 9">Belongs to the cytochrome P450 family.</text>
</comment>
<keyword evidence="3 9" id="KW-0349">Heme</keyword>
<dbReference type="InterPro" id="IPR017972">
    <property type="entry name" value="Cyt_P450_CS"/>
</dbReference>
<dbReference type="EMBL" id="PZQS01000003">
    <property type="protein sequence ID" value="PVD34820.1"/>
    <property type="molecule type" value="Genomic_DNA"/>
</dbReference>
<comment type="caution">
    <text evidence="10">The sequence shown here is derived from an EMBL/GenBank/DDBJ whole genome shotgun (WGS) entry which is preliminary data.</text>
</comment>
<accession>A0A2T7PN26</accession>
<sequence>MGVPGPTPVPVFGNMFTMIRKGLVDIFPFWNKQYGKIYGIFMPMAPVLIISDLDLIKEVAIKKFQSFPNRQIPTAFKIKPWNTNLLALRDDQWKHVRGVLSPTFSSGKLKKMIPAIERVASNLVSNVTEKAKTGEMIELKEFCGCFAMDVIAGVVFGIQVDSLKDPKDPFVYHAYNVIFGRQWLQALYVTLPFLAILLSKIGLTYFPKESSDFFYNATEAALKERRQETEKFGDFLQLLVEAEKEQETQQEIDAEIDHRSHLHTSSQQTHKGLTPDEINSNVLLFFVGGYETVSTAMSYTLFCLAANPECLHKAQQEVDEKLGKKPADYSTANELVYLDMCLNEAMRMFTPAFLHTPEARAARHPCSFLPFGIGPRNCIGMRLGTAGASHGSGSCLTKSHSRAV</sequence>
<dbReference type="PANTHER" id="PTHR24302">
    <property type="entry name" value="CYTOCHROME P450 FAMILY 3"/>
    <property type="match status" value="1"/>
</dbReference>
<dbReference type="InterPro" id="IPR002401">
    <property type="entry name" value="Cyt_P450_E_grp-I"/>
</dbReference>
<name>A0A2T7PN26_POMCA</name>
<dbReference type="PRINTS" id="PR00463">
    <property type="entry name" value="EP450I"/>
</dbReference>
<evidence type="ECO:0000256" key="8">
    <source>
        <dbReference type="ARBA" id="ARBA00043906"/>
    </source>
</evidence>
<keyword evidence="4 9" id="KW-0479">Metal-binding</keyword>
<evidence type="ECO:0008006" key="12">
    <source>
        <dbReference type="Google" id="ProtNLM"/>
    </source>
</evidence>
<gene>
    <name evidence="10" type="ORF">C0Q70_06098</name>
</gene>
<evidence type="ECO:0000256" key="9">
    <source>
        <dbReference type="RuleBase" id="RU000461"/>
    </source>
</evidence>
<dbReference type="PANTHER" id="PTHR24302:SF15">
    <property type="entry name" value="FATTY-ACID PEROXYGENASE"/>
    <property type="match status" value="1"/>
</dbReference>
<evidence type="ECO:0000256" key="4">
    <source>
        <dbReference type="ARBA" id="ARBA00022723"/>
    </source>
</evidence>
<evidence type="ECO:0000256" key="3">
    <source>
        <dbReference type="ARBA" id="ARBA00022617"/>
    </source>
</evidence>
<dbReference type="GO" id="GO:0020037">
    <property type="term" value="F:heme binding"/>
    <property type="evidence" value="ECO:0007669"/>
    <property type="project" value="InterPro"/>
</dbReference>
<keyword evidence="7 9" id="KW-0503">Monooxygenase</keyword>
<evidence type="ECO:0000256" key="1">
    <source>
        <dbReference type="ARBA" id="ARBA00001971"/>
    </source>
</evidence>
<evidence type="ECO:0000313" key="11">
    <source>
        <dbReference type="Proteomes" id="UP000245119"/>
    </source>
</evidence>